<proteinExistence type="predicted"/>
<dbReference type="Proteomes" id="UP000419144">
    <property type="component" value="Unassembled WGS sequence"/>
</dbReference>
<reference evidence="1" key="1">
    <citation type="submission" date="2019-11" db="EMBL/GenBank/DDBJ databases">
        <title>Leishmania tarentolae CDS.</title>
        <authorList>
            <person name="Goto Y."/>
            <person name="Yamagishi J."/>
        </authorList>
    </citation>
    <scope>NUCLEOTIDE SEQUENCE [LARGE SCALE GENOMIC DNA]</scope>
    <source>
        <strain evidence="1">Parrot Tar II</strain>
    </source>
</reference>
<comment type="caution">
    <text evidence="1">The sequence shown here is derived from an EMBL/GenBank/DDBJ whole genome shotgun (WGS) entry which is preliminary data.</text>
</comment>
<dbReference type="VEuPathDB" id="TriTrypDB:LtaPh_2703400"/>
<evidence type="ECO:0000313" key="2">
    <source>
        <dbReference type="Proteomes" id="UP000419144"/>
    </source>
</evidence>
<protein>
    <submittedName>
        <fullName evidence="1">Unspecified product</fullName>
    </submittedName>
</protein>
<organism evidence="1 2">
    <name type="scientific">Leishmania tarentolae</name>
    <name type="common">Sauroleishmania tarentolae</name>
    <dbReference type="NCBI Taxonomy" id="5689"/>
    <lineage>
        <taxon>Eukaryota</taxon>
        <taxon>Discoba</taxon>
        <taxon>Euglenozoa</taxon>
        <taxon>Kinetoplastea</taxon>
        <taxon>Metakinetoplastina</taxon>
        <taxon>Trypanosomatida</taxon>
        <taxon>Trypanosomatidae</taxon>
        <taxon>Leishmaniinae</taxon>
        <taxon>Leishmania</taxon>
        <taxon>lizard Leishmania</taxon>
    </lineage>
</organism>
<gene>
    <name evidence="1" type="ORF">LtaPh_2703400</name>
</gene>
<dbReference type="EMBL" id="BLBS01000037">
    <property type="protein sequence ID" value="GET89676.1"/>
    <property type="molecule type" value="Genomic_DNA"/>
</dbReference>
<sequence length="102" mass="11290">MLVPLDAVHSRYKLLRNAKDTAVGLEYLVADAFLEGLREYSQRMEVVLGVRHTTIDFGDLMELLVVPDALGFIQRAERVLLAVIFMGGSPMLAHSLTDACSK</sequence>
<keyword evidence="2" id="KW-1185">Reference proteome</keyword>
<evidence type="ECO:0000313" key="1">
    <source>
        <dbReference type="EMBL" id="GET89676.1"/>
    </source>
</evidence>
<dbReference type="AlphaFoldDB" id="A0A640KIX7"/>
<name>A0A640KIX7_LEITA</name>
<accession>A0A640KIX7</accession>